<dbReference type="AlphaFoldDB" id="A0A7C4NV25"/>
<evidence type="ECO:0000313" key="8">
    <source>
        <dbReference type="EMBL" id="HGQ73834.1"/>
    </source>
</evidence>
<accession>A0A7C4NV25</accession>
<dbReference type="InterPro" id="IPR009000">
    <property type="entry name" value="Transl_B-barrel_sf"/>
</dbReference>
<dbReference type="GO" id="GO:0019843">
    <property type="term" value="F:rRNA binding"/>
    <property type="evidence" value="ECO:0007669"/>
    <property type="project" value="UniProtKB-UniRule"/>
</dbReference>
<dbReference type="PANTHER" id="PTHR11363">
    <property type="entry name" value="60S RIBOSOMAL PROTEIN L3-RELATED"/>
    <property type="match status" value="1"/>
</dbReference>
<keyword evidence="3 6" id="KW-0694">RNA-binding</keyword>
<dbReference type="PROSITE" id="PS00474">
    <property type="entry name" value="RIBOSOMAL_L3"/>
    <property type="match status" value="1"/>
</dbReference>
<evidence type="ECO:0000256" key="7">
    <source>
        <dbReference type="SAM" id="MobiDB-lite"/>
    </source>
</evidence>
<dbReference type="InterPro" id="IPR044892">
    <property type="entry name" value="Ribosomal_L3_dom_3_arc_sf"/>
</dbReference>
<organism evidence="8">
    <name type="scientific">Staphylothermus marinus</name>
    <dbReference type="NCBI Taxonomy" id="2280"/>
    <lineage>
        <taxon>Archaea</taxon>
        <taxon>Thermoproteota</taxon>
        <taxon>Thermoprotei</taxon>
        <taxon>Desulfurococcales</taxon>
        <taxon>Desulfurococcaceae</taxon>
        <taxon>Staphylothermus</taxon>
    </lineage>
</organism>
<dbReference type="SUPFAM" id="SSF50447">
    <property type="entry name" value="Translation proteins"/>
    <property type="match status" value="1"/>
</dbReference>
<proteinExistence type="inferred from homology"/>
<dbReference type="InterPro" id="IPR019926">
    <property type="entry name" value="Ribosomal_uL3_CS"/>
</dbReference>
<dbReference type="InterPro" id="IPR000597">
    <property type="entry name" value="Ribosomal_uL3"/>
</dbReference>
<evidence type="ECO:0000256" key="2">
    <source>
        <dbReference type="ARBA" id="ARBA00022730"/>
    </source>
</evidence>
<feature type="region of interest" description="Disordered" evidence="7">
    <location>
        <begin position="289"/>
        <end position="315"/>
    </location>
</feature>
<dbReference type="GO" id="GO:0003735">
    <property type="term" value="F:structural constituent of ribosome"/>
    <property type="evidence" value="ECO:0007669"/>
    <property type="project" value="InterPro"/>
</dbReference>
<comment type="caution">
    <text evidence="8">The sequence shown here is derived from an EMBL/GenBank/DDBJ whole genome shotgun (WGS) entry which is preliminary data.</text>
</comment>
<keyword evidence="5 6" id="KW-0687">Ribonucleoprotein</keyword>
<sequence>MGHRKKHAPRHGSLGVRPRVRASDILPRVRSWPSKSWFDILVDTYGDETIKIGANSKPVLLGYIAYKAGMSHAIVIDDKPNSPSYGKEVYKPVTILDAPPILVLGIRFYGFNVLKGLYTIGEVWKSPVESIIELYEKTYSENPFKAFDNVKDVIRKYLKGLRKVNHGLVKPDPSGEYGYRFVELNWEKKLSDLKSSNFVDIRVIVSTIPVLTGFGKKKPDIAEIRIGGAVGMEDKVKYAESILGNYVTADQVFREGQFVDVIGVSKGKGFQGVIKRFGVKELPRWHKHRKGSRKIGARSPGFGTMSEPPQAGQTGFHRRTEFNKRILRIGLYGWEITPKGGFVNYGVVRGPYMVVEGSVIGCEKRALVLRHPIRPPRWVPLEPPRIVYYSLESKQAA</sequence>
<dbReference type="EMBL" id="DTBP01000014">
    <property type="protein sequence ID" value="HGQ73834.1"/>
    <property type="molecule type" value="Genomic_DNA"/>
</dbReference>
<evidence type="ECO:0000256" key="5">
    <source>
        <dbReference type="ARBA" id="ARBA00023274"/>
    </source>
</evidence>
<gene>
    <name evidence="6" type="primary">rpl3</name>
    <name evidence="8" type="ORF">ENU20_02000</name>
</gene>
<dbReference type="Gene3D" id="2.40.30.10">
    <property type="entry name" value="Translation factors"/>
    <property type="match status" value="1"/>
</dbReference>
<dbReference type="InterPro" id="IPR045077">
    <property type="entry name" value="L3_arc_euk"/>
</dbReference>
<dbReference type="HAMAP" id="MF_01325_A">
    <property type="entry name" value="Ribosomal_uL3_A"/>
    <property type="match status" value="1"/>
</dbReference>
<name>A0A7C4NV25_STAMA</name>
<dbReference type="Gene3D" id="3.30.1430.10">
    <property type="match status" value="1"/>
</dbReference>
<comment type="similarity">
    <text evidence="1 6">Belongs to the universal ribosomal protein uL3 family.</text>
</comment>
<keyword evidence="4 6" id="KW-0689">Ribosomal protein</keyword>
<dbReference type="PANTHER" id="PTHR11363:SF5">
    <property type="entry name" value="LARGE RIBOSOMAL SUBUNIT PROTEIN UL3"/>
    <property type="match status" value="1"/>
</dbReference>
<dbReference type="NCBIfam" id="NF003261">
    <property type="entry name" value="PRK04231.1"/>
    <property type="match status" value="1"/>
</dbReference>
<reference evidence="8" key="1">
    <citation type="journal article" date="2020" name="mSystems">
        <title>Genome- and Community-Level Interaction Insights into Carbon Utilization and Element Cycling Functions of Hydrothermarchaeota in Hydrothermal Sediment.</title>
        <authorList>
            <person name="Zhou Z."/>
            <person name="Liu Y."/>
            <person name="Xu W."/>
            <person name="Pan J."/>
            <person name="Luo Z.H."/>
            <person name="Li M."/>
        </authorList>
    </citation>
    <scope>NUCLEOTIDE SEQUENCE [LARGE SCALE GENOMIC DNA]</scope>
    <source>
        <strain evidence="8">SpSt-648</strain>
    </source>
</reference>
<protein>
    <recommendedName>
        <fullName evidence="6">Large ribosomal subunit protein uL3</fullName>
    </recommendedName>
</protein>
<dbReference type="InterPro" id="IPR019928">
    <property type="entry name" value="Ribosomal_uL3_arc"/>
</dbReference>
<comment type="function">
    <text evidence="6">One of the primary rRNA binding proteins, it binds directly near the 3'-end of the 23S rRNA, where it nucleates assembly of the 50S subunit.</text>
</comment>
<dbReference type="GO" id="GO:0022625">
    <property type="term" value="C:cytosolic large ribosomal subunit"/>
    <property type="evidence" value="ECO:0007669"/>
    <property type="project" value="TreeGrafter"/>
</dbReference>
<dbReference type="GO" id="GO:0006412">
    <property type="term" value="P:translation"/>
    <property type="evidence" value="ECO:0007669"/>
    <property type="project" value="UniProtKB-UniRule"/>
</dbReference>
<evidence type="ECO:0000256" key="3">
    <source>
        <dbReference type="ARBA" id="ARBA00022884"/>
    </source>
</evidence>
<comment type="subunit">
    <text evidence="6">Part of the 50S ribosomal subunit. Forms a cluster with proteins L14 and L24e.</text>
</comment>
<evidence type="ECO:0000256" key="4">
    <source>
        <dbReference type="ARBA" id="ARBA00022980"/>
    </source>
</evidence>
<dbReference type="Gene3D" id="4.10.960.10">
    <property type="entry name" value="Ribosomal protein L3, domain 3"/>
    <property type="match status" value="1"/>
</dbReference>
<evidence type="ECO:0000256" key="1">
    <source>
        <dbReference type="ARBA" id="ARBA00006540"/>
    </source>
</evidence>
<dbReference type="Pfam" id="PF00297">
    <property type="entry name" value="Ribosomal_L3"/>
    <property type="match status" value="1"/>
</dbReference>
<evidence type="ECO:0000256" key="6">
    <source>
        <dbReference type="HAMAP-Rule" id="MF_01325"/>
    </source>
</evidence>
<keyword evidence="2 6" id="KW-0699">rRNA-binding</keyword>